<evidence type="ECO:0000259" key="14">
    <source>
        <dbReference type="Pfam" id="PF20560"/>
    </source>
</evidence>
<dbReference type="InterPro" id="IPR047055">
    <property type="entry name" value="MotA-like"/>
</dbReference>
<keyword evidence="8" id="KW-0375">Hydrogen ion transport</keyword>
<keyword evidence="5" id="KW-0145">Chemotaxis</keyword>
<keyword evidence="9 12" id="KW-1133">Transmembrane helix</keyword>
<feature type="domain" description="MotA/TolQ/ExbB proton channel" evidence="13">
    <location>
        <begin position="101"/>
        <end position="216"/>
    </location>
</feature>
<feature type="transmembrane region" description="Helical" evidence="12">
    <location>
        <begin position="148"/>
        <end position="169"/>
    </location>
</feature>
<evidence type="ECO:0000256" key="8">
    <source>
        <dbReference type="ARBA" id="ARBA00022781"/>
    </source>
</evidence>
<feature type="transmembrane region" description="Helical" evidence="12">
    <location>
        <begin position="35"/>
        <end position="60"/>
    </location>
</feature>
<keyword evidence="11 12" id="KW-0472">Membrane</keyword>
<evidence type="ECO:0000256" key="7">
    <source>
        <dbReference type="ARBA" id="ARBA00022779"/>
    </source>
</evidence>
<evidence type="ECO:0000256" key="11">
    <source>
        <dbReference type="ARBA" id="ARBA00023136"/>
    </source>
</evidence>
<evidence type="ECO:0000313" key="15">
    <source>
        <dbReference type="EMBL" id="QQG65474.1"/>
    </source>
</evidence>
<evidence type="ECO:0000259" key="13">
    <source>
        <dbReference type="Pfam" id="PF01618"/>
    </source>
</evidence>
<dbReference type="GO" id="GO:0006935">
    <property type="term" value="P:chemotaxis"/>
    <property type="evidence" value="ECO:0007669"/>
    <property type="project" value="UniProtKB-KW"/>
</dbReference>
<keyword evidence="15" id="KW-0282">Flagellum</keyword>
<dbReference type="PANTHER" id="PTHR30433:SF3">
    <property type="entry name" value="MOTILITY PROTEIN A"/>
    <property type="match status" value="1"/>
</dbReference>
<evidence type="ECO:0000256" key="10">
    <source>
        <dbReference type="ARBA" id="ARBA00023065"/>
    </source>
</evidence>
<feature type="transmembrane region" description="Helical" evidence="12">
    <location>
        <begin position="181"/>
        <end position="203"/>
    </location>
</feature>
<dbReference type="NCBIfam" id="NF006583">
    <property type="entry name" value="PRK09109.1"/>
    <property type="match status" value="1"/>
</dbReference>
<dbReference type="RefSeq" id="WP_199264295.1">
    <property type="nucleotide sequence ID" value="NZ_CP054140.1"/>
</dbReference>
<evidence type="ECO:0000256" key="2">
    <source>
        <dbReference type="ARBA" id="ARBA00008038"/>
    </source>
</evidence>
<proteinExistence type="inferred from homology"/>
<keyword evidence="15" id="KW-0969">Cilium</keyword>
<evidence type="ECO:0000256" key="1">
    <source>
        <dbReference type="ARBA" id="ARBA00004651"/>
    </source>
</evidence>
<comment type="similarity">
    <text evidence="2">Belongs to the MotA family.</text>
</comment>
<evidence type="ECO:0000256" key="9">
    <source>
        <dbReference type="ARBA" id="ARBA00022989"/>
    </source>
</evidence>
<name>A0A7T5VCQ7_9BACT</name>
<accession>A0A7T5VCQ7</accession>
<dbReference type="EMBL" id="CP054140">
    <property type="protein sequence ID" value="QQG65474.1"/>
    <property type="molecule type" value="Genomic_DNA"/>
</dbReference>
<keyword evidence="6 12" id="KW-0812">Transmembrane</keyword>
<keyword evidence="16" id="KW-1185">Reference proteome</keyword>
<keyword evidence="3" id="KW-0813">Transport</keyword>
<keyword evidence="10" id="KW-0406">Ion transport</keyword>
<gene>
    <name evidence="15" type="ORF">HP555_06135</name>
</gene>
<dbReference type="InterPro" id="IPR000540">
    <property type="entry name" value="Flag_MotA_CS"/>
</dbReference>
<dbReference type="KEGG" id="dog:HP555_06135"/>
<organism evidence="15 16">
    <name type="scientific">Desulfobulbus oligotrophicus</name>
    <dbReference type="NCBI Taxonomy" id="1909699"/>
    <lineage>
        <taxon>Bacteria</taxon>
        <taxon>Pseudomonadati</taxon>
        <taxon>Thermodesulfobacteriota</taxon>
        <taxon>Desulfobulbia</taxon>
        <taxon>Desulfobulbales</taxon>
        <taxon>Desulfobulbaceae</taxon>
        <taxon>Desulfobulbus</taxon>
    </lineage>
</organism>
<evidence type="ECO:0000313" key="16">
    <source>
        <dbReference type="Proteomes" id="UP000596092"/>
    </source>
</evidence>
<evidence type="ECO:0000256" key="6">
    <source>
        <dbReference type="ARBA" id="ARBA00022692"/>
    </source>
</evidence>
<dbReference type="Pfam" id="PF20560">
    <property type="entry name" value="MotA_N"/>
    <property type="match status" value="1"/>
</dbReference>
<reference evidence="15 16" key="1">
    <citation type="submission" date="2020-05" db="EMBL/GenBank/DDBJ databases">
        <title>Complete genome of Desulfobulbus oligotrophicus.</title>
        <authorList>
            <person name="Podar M."/>
        </authorList>
    </citation>
    <scope>NUCLEOTIDE SEQUENCE [LARGE SCALE GENOMIC DNA]</scope>
    <source>
        <strain evidence="15 16">Prop6</strain>
    </source>
</reference>
<dbReference type="AlphaFoldDB" id="A0A7T5VCQ7"/>
<dbReference type="PROSITE" id="PS01307">
    <property type="entry name" value="MOTA"/>
    <property type="match status" value="1"/>
</dbReference>
<evidence type="ECO:0000256" key="5">
    <source>
        <dbReference type="ARBA" id="ARBA00022500"/>
    </source>
</evidence>
<dbReference type="InterPro" id="IPR002898">
    <property type="entry name" value="MotA_ExbB_proton_chnl"/>
</dbReference>
<evidence type="ECO:0000256" key="4">
    <source>
        <dbReference type="ARBA" id="ARBA00022475"/>
    </source>
</evidence>
<evidence type="ECO:0000256" key="3">
    <source>
        <dbReference type="ARBA" id="ARBA00022448"/>
    </source>
</evidence>
<dbReference type="Pfam" id="PF01618">
    <property type="entry name" value="MotA_ExbB"/>
    <property type="match status" value="1"/>
</dbReference>
<sequence>MDIATLIGLTMGLGAIIGGAVLEGLHLTALLQPTAAIIVLGGTFGAAFVSFSLDVALGAFKDLKKLLTSSPKNDDLITEICGYAAKARKNGIIALEQEGQTHKDRFMKKAISLSVDGVEPKDIRELLEIDLGAEEESAKMSAEFFEAAGGYAPTIGIIGAVLGLIHVMSNLEDTSKLGAGIAVAFVATIYGLVTANIICLPAATKIKNRIKDDTVRKEIIIAGVVAIQNGENPRFIEERLRSYLGSHAKRGGDVAEEGRSKG</sequence>
<evidence type="ECO:0000256" key="12">
    <source>
        <dbReference type="SAM" id="Phobius"/>
    </source>
</evidence>
<dbReference type="PANTHER" id="PTHR30433">
    <property type="entry name" value="CHEMOTAXIS PROTEIN MOTA"/>
    <property type="match status" value="1"/>
</dbReference>
<dbReference type="GO" id="GO:0005886">
    <property type="term" value="C:plasma membrane"/>
    <property type="evidence" value="ECO:0007669"/>
    <property type="project" value="UniProtKB-SubCell"/>
</dbReference>
<feature type="domain" description="Motility protein A N-terminal" evidence="14">
    <location>
        <begin position="6"/>
        <end position="81"/>
    </location>
</feature>
<protein>
    <submittedName>
        <fullName evidence="15">Flagellar motor protein</fullName>
    </submittedName>
</protein>
<dbReference type="InterPro" id="IPR046786">
    <property type="entry name" value="MotA_N"/>
</dbReference>
<keyword evidence="15" id="KW-0966">Cell projection</keyword>
<keyword evidence="4" id="KW-1003">Cell membrane</keyword>
<comment type="subcellular location">
    <subcellularLocation>
        <location evidence="1">Cell membrane</location>
        <topology evidence="1">Multi-pass membrane protein</topology>
    </subcellularLocation>
</comment>
<dbReference type="GO" id="GO:1902600">
    <property type="term" value="P:proton transmembrane transport"/>
    <property type="evidence" value="ECO:0007669"/>
    <property type="project" value="UniProtKB-KW"/>
</dbReference>
<keyword evidence="7" id="KW-0283">Flagellar rotation</keyword>
<dbReference type="GO" id="GO:0071978">
    <property type="term" value="P:bacterial-type flagellum-dependent swarming motility"/>
    <property type="evidence" value="ECO:0007669"/>
    <property type="project" value="InterPro"/>
</dbReference>
<dbReference type="Proteomes" id="UP000596092">
    <property type="component" value="Chromosome"/>
</dbReference>